<organism evidence="1 2">
    <name type="scientific">Haemophilus parainfluenzae</name>
    <dbReference type="NCBI Taxonomy" id="729"/>
    <lineage>
        <taxon>Bacteria</taxon>
        <taxon>Pseudomonadati</taxon>
        <taxon>Pseudomonadota</taxon>
        <taxon>Gammaproteobacteria</taxon>
        <taxon>Pasteurellales</taxon>
        <taxon>Pasteurellaceae</taxon>
        <taxon>Haemophilus</taxon>
    </lineage>
</organism>
<proteinExistence type="predicted"/>
<reference evidence="1 2" key="1">
    <citation type="submission" date="2018-12" db="EMBL/GenBank/DDBJ databases">
        <authorList>
            <consortium name="Pathogen Informatics"/>
        </authorList>
    </citation>
    <scope>NUCLEOTIDE SEQUENCE [LARGE SCALE GENOMIC DNA]</scope>
    <source>
        <strain evidence="1 2">NCTC10665</strain>
    </source>
</reference>
<name>A0A448PZ71_HAEPA</name>
<dbReference type="Proteomes" id="UP000268879">
    <property type="component" value="Chromosome"/>
</dbReference>
<dbReference type="RefSeq" id="WP_126470205.1">
    <property type="nucleotide sequence ID" value="NZ_LR134481.1"/>
</dbReference>
<dbReference type="AlphaFoldDB" id="A0A448PZ71"/>
<evidence type="ECO:0000313" key="2">
    <source>
        <dbReference type="Proteomes" id="UP000268879"/>
    </source>
</evidence>
<protein>
    <submittedName>
        <fullName evidence="1">Uncharacterized protein</fullName>
    </submittedName>
</protein>
<gene>
    <name evidence="1" type="ORF">NCTC10665_00685</name>
</gene>
<sequence>MNFKFYWYISSTWKDGVLRPRCSILNVDEALNIVNFLIDDEGLGIGHLQKWIKNGLEEIDKISKKEISEYDMWGQSLGALISLDKVTIYWGDEEYPDDYLEFDQFKIILSKWYDFLLSEPNISNEVYFSV</sequence>
<evidence type="ECO:0000313" key="1">
    <source>
        <dbReference type="EMBL" id="VEI29941.1"/>
    </source>
</evidence>
<dbReference type="EMBL" id="LR134481">
    <property type="protein sequence ID" value="VEI29941.1"/>
    <property type="molecule type" value="Genomic_DNA"/>
</dbReference>
<accession>A0A448PZ71</accession>